<sequence>MPLRSPSSAPISQRVSAAHVDAIGIAPTHIASAPATWAFIGEHVDYFGGVVIAGLSDLRVAVAVSARNDGAINVSYTCSADSDSPQEDSITLAQLAELAAAQQLGTDSEGLTVYPDPPTGGMAARWGGVVHTMINRQLLSRDTAGFDITVVSDIPCNAGLGAYSAVDVALALALVGEDSELKDAPVRARIADVCTQAAGCFSAIPPVHARHSSALRGAEDAVTIVDYADGSVTHAPHPVTQEVQAYAITAPQDFDAVEAGAELRRRERFIDAACHAFGTESLRMLPDAPQRVIDWLQAVHKVYGAQGQPSIAEATQWLAFYEEETQRAKEFASALRSRRGAALFPLLEQSQGGLNGVYDLGAAPHLAQLAMSRGALAARCAFAGVFNSVIAYVPAKNALNFAADLAGDRLAVCALNPGVPAVLEA</sequence>
<feature type="domain" description="Galactokinase N-terminal" evidence="3">
    <location>
        <begin position="18"/>
        <end position="65"/>
    </location>
</feature>
<dbReference type="KEGG" id="cfc:CFLV_08635"/>
<dbReference type="RefSeq" id="WP_075730182.1">
    <property type="nucleotide sequence ID" value="NZ_BJNB01000039.1"/>
</dbReference>
<dbReference type="PRINTS" id="PR00959">
    <property type="entry name" value="MEVGALKINASE"/>
</dbReference>
<dbReference type="SUPFAM" id="SSF54211">
    <property type="entry name" value="Ribosomal protein S5 domain 2-like"/>
    <property type="match status" value="1"/>
</dbReference>
<gene>
    <name evidence="5" type="ORF">CFL01nite_20580</name>
    <name evidence="4" type="ORF">CFLV_08635</name>
</gene>
<dbReference type="Gene3D" id="3.30.70.890">
    <property type="entry name" value="GHMP kinase, C-terminal domain"/>
    <property type="match status" value="1"/>
</dbReference>
<dbReference type="Gene3D" id="3.30.230.10">
    <property type="match status" value="1"/>
</dbReference>
<protein>
    <submittedName>
        <fullName evidence="4">Galactokinase</fullName>
    </submittedName>
</protein>
<reference evidence="5 7" key="2">
    <citation type="submission" date="2019-06" db="EMBL/GenBank/DDBJ databases">
        <title>Whole genome shotgun sequence of Corynebacterium flavescens NBRC 14136.</title>
        <authorList>
            <person name="Hosoyama A."/>
            <person name="Uohara A."/>
            <person name="Ohji S."/>
            <person name="Ichikawa N."/>
        </authorList>
    </citation>
    <scope>NUCLEOTIDE SEQUENCE [LARGE SCALE GENOMIC DNA]</scope>
    <source>
        <strain evidence="5 7">NBRC 14136</strain>
    </source>
</reference>
<dbReference type="InterPro" id="IPR036554">
    <property type="entry name" value="GHMP_kinase_C_sf"/>
</dbReference>
<evidence type="ECO:0000313" key="6">
    <source>
        <dbReference type="Proteomes" id="UP000185479"/>
    </source>
</evidence>
<keyword evidence="2" id="KW-0067">ATP-binding</keyword>
<dbReference type="AlphaFoldDB" id="A0A1L7CN34"/>
<keyword evidence="6" id="KW-1185">Reference proteome</keyword>
<dbReference type="EMBL" id="BJNB01000039">
    <property type="protein sequence ID" value="GEB98563.1"/>
    <property type="molecule type" value="Genomic_DNA"/>
</dbReference>
<evidence type="ECO:0000256" key="1">
    <source>
        <dbReference type="ARBA" id="ARBA00022741"/>
    </source>
</evidence>
<accession>A0A1L7CN34</accession>
<evidence type="ECO:0000313" key="5">
    <source>
        <dbReference type="EMBL" id="GEB98563.1"/>
    </source>
</evidence>
<keyword evidence="1" id="KW-0547">Nucleotide-binding</keyword>
<proteinExistence type="predicted"/>
<dbReference type="Proteomes" id="UP000185479">
    <property type="component" value="Chromosome"/>
</dbReference>
<dbReference type="EMBL" id="CP009246">
    <property type="protein sequence ID" value="APT87257.1"/>
    <property type="molecule type" value="Genomic_DNA"/>
</dbReference>
<keyword evidence="4" id="KW-0808">Transferase</keyword>
<dbReference type="GeneID" id="82880777"/>
<evidence type="ECO:0000313" key="4">
    <source>
        <dbReference type="EMBL" id="APT87257.1"/>
    </source>
</evidence>
<dbReference type="InterPro" id="IPR014721">
    <property type="entry name" value="Ribsml_uS5_D2-typ_fold_subgr"/>
</dbReference>
<dbReference type="GO" id="GO:0005524">
    <property type="term" value="F:ATP binding"/>
    <property type="evidence" value="ECO:0007669"/>
    <property type="project" value="UniProtKB-KW"/>
</dbReference>
<name>A0A1L7CN34_CORFL</name>
<dbReference type="Pfam" id="PF10509">
    <property type="entry name" value="GalKase_gal_bdg"/>
    <property type="match status" value="1"/>
</dbReference>
<keyword evidence="4" id="KW-0418">Kinase</keyword>
<evidence type="ECO:0000259" key="3">
    <source>
        <dbReference type="Pfam" id="PF10509"/>
    </source>
</evidence>
<dbReference type="InterPro" id="IPR020568">
    <property type="entry name" value="Ribosomal_Su5_D2-typ_SF"/>
</dbReference>
<dbReference type="GO" id="GO:0016301">
    <property type="term" value="F:kinase activity"/>
    <property type="evidence" value="ECO:0007669"/>
    <property type="project" value="UniProtKB-KW"/>
</dbReference>
<dbReference type="STRING" id="28028.CFLV_08635"/>
<dbReference type="Proteomes" id="UP000315353">
    <property type="component" value="Unassembled WGS sequence"/>
</dbReference>
<evidence type="ECO:0000313" key="7">
    <source>
        <dbReference type="Proteomes" id="UP000315353"/>
    </source>
</evidence>
<dbReference type="OrthoDB" id="4427597at2"/>
<organism evidence="4 6">
    <name type="scientific">Corynebacterium flavescens</name>
    <dbReference type="NCBI Taxonomy" id="28028"/>
    <lineage>
        <taxon>Bacteria</taxon>
        <taxon>Bacillati</taxon>
        <taxon>Actinomycetota</taxon>
        <taxon>Actinomycetes</taxon>
        <taxon>Mycobacteriales</taxon>
        <taxon>Corynebacteriaceae</taxon>
        <taxon>Corynebacterium</taxon>
    </lineage>
</organism>
<evidence type="ECO:0000256" key="2">
    <source>
        <dbReference type="ARBA" id="ARBA00022840"/>
    </source>
</evidence>
<dbReference type="InterPro" id="IPR019539">
    <property type="entry name" value="GalKase_N"/>
</dbReference>
<reference evidence="4 6" key="1">
    <citation type="submission" date="2014-08" db="EMBL/GenBank/DDBJ databases">
        <title>Complete genome sequence of Corynebacterium flavescens OJ8(T)(=DSM 20296(T)), isolated from cheese.</title>
        <authorList>
            <person name="Ruckert C."/>
            <person name="Albersmeier A."/>
            <person name="Winkler A."/>
            <person name="Kalinowski J."/>
        </authorList>
    </citation>
    <scope>NUCLEOTIDE SEQUENCE [LARGE SCALE GENOMIC DNA]</scope>
    <source>
        <strain evidence="4 6">OJ8</strain>
    </source>
</reference>
<dbReference type="GO" id="GO:0005975">
    <property type="term" value="P:carbohydrate metabolic process"/>
    <property type="evidence" value="ECO:0007669"/>
    <property type="project" value="UniProtKB-ARBA"/>
</dbReference>